<accession>A0AAE1R5F7</accession>
<feature type="transmembrane region" description="Helical" evidence="1">
    <location>
        <begin position="48"/>
        <end position="66"/>
    </location>
</feature>
<evidence type="ECO:0000256" key="1">
    <source>
        <dbReference type="SAM" id="Phobius"/>
    </source>
</evidence>
<dbReference type="EMBL" id="JAVYJV010000019">
    <property type="protein sequence ID" value="KAK4345064.1"/>
    <property type="molecule type" value="Genomic_DNA"/>
</dbReference>
<keyword evidence="3" id="KW-1185">Reference proteome</keyword>
<evidence type="ECO:0000313" key="3">
    <source>
        <dbReference type="Proteomes" id="UP001291623"/>
    </source>
</evidence>
<keyword evidence="1" id="KW-0472">Membrane</keyword>
<keyword evidence="1" id="KW-1133">Transmembrane helix</keyword>
<dbReference type="Proteomes" id="UP001291623">
    <property type="component" value="Unassembled WGS sequence"/>
</dbReference>
<keyword evidence="1" id="KW-0812">Transmembrane</keyword>
<organism evidence="2 3">
    <name type="scientific">Anisodus tanguticus</name>
    <dbReference type="NCBI Taxonomy" id="243964"/>
    <lineage>
        <taxon>Eukaryota</taxon>
        <taxon>Viridiplantae</taxon>
        <taxon>Streptophyta</taxon>
        <taxon>Embryophyta</taxon>
        <taxon>Tracheophyta</taxon>
        <taxon>Spermatophyta</taxon>
        <taxon>Magnoliopsida</taxon>
        <taxon>eudicotyledons</taxon>
        <taxon>Gunneridae</taxon>
        <taxon>Pentapetalae</taxon>
        <taxon>asterids</taxon>
        <taxon>lamiids</taxon>
        <taxon>Solanales</taxon>
        <taxon>Solanaceae</taxon>
        <taxon>Solanoideae</taxon>
        <taxon>Hyoscyameae</taxon>
        <taxon>Anisodus</taxon>
    </lineage>
</organism>
<protein>
    <submittedName>
        <fullName evidence="2">Uncharacterized protein</fullName>
    </submittedName>
</protein>
<comment type="caution">
    <text evidence="2">The sequence shown here is derived from an EMBL/GenBank/DDBJ whole genome shotgun (WGS) entry which is preliminary data.</text>
</comment>
<evidence type="ECO:0000313" key="2">
    <source>
        <dbReference type="EMBL" id="KAK4345064.1"/>
    </source>
</evidence>
<dbReference type="AlphaFoldDB" id="A0AAE1R5F7"/>
<sequence length="157" mass="18467">MKKHRVSPYEEQRQMIIKIIMIMIILRMDDVKRPKRIGSLPLLYSNSHLFLIYLLLDLLAIYILTYERKLEIKEVDHNWDGHKRNINTRQIIMIWSNESNDQELNQIIQVPSEGESVVITSKLVDHHEVRKITCPSCGHSVELQDQAKTYLIQCACV</sequence>
<proteinExistence type="predicted"/>
<gene>
    <name evidence="2" type="ORF">RND71_035240</name>
</gene>
<name>A0AAE1R5F7_9SOLA</name>
<reference evidence="2" key="1">
    <citation type="submission" date="2023-12" db="EMBL/GenBank/DDBJ databases">
        <title>Genome assembly of Anisodus tanguticus.</title>
        <authorList>
            <person name="Wang Y.-J."/>
        </authorList>
    </citation>
    <scope>NUCLEOTIDE SEQUENCE</scope>
    <source>
        <strain evidence="2">KB-2021</strain>
        <tissue evidence="2">Leaf</tissue>
    </source>
</reference>